<accession>A0A8C9Y464</accession>
<dbReference type="GO" id="GO:0032190">
    <property type="term" value="F:acrosin binding"/>
    <property type="evidence" value="ECO:0007669"/>
    <property type="project" value="TreeGrafter"/>
</dbReference>
<evidence type="ECO:0000256" key="13">
    <source>
        <dbReference type="ARBA" id="ARBA00023157"/>
    </source>
</evidence>
<dbReference type="GO" id="GO:2000344">
    <property type="term" value="P:positive regulation of acrosome reaction"/>
    <property type="evidence" value="ECO:0007669"/>
    <property type="project" value="TreeGrafter"/>
</dbReference>
<evidence type="ECO:0000256" key="6">
    <source>
        <dbReference type="ARBA" id="ARBA00022525"/>
    </source>
</evidence>
<feature type="domain" description="ZP" evidence="17">
    <location>
        <begin position="109"/>
        <end position="358"/>
    </location>
</feature>
<evidence type="ECO:0000256" key="11">
    <source>
        <dbReference type="ARBA" id="ARBA00022989"/>
    </source>
</evidence>
<dbReference type="SMART" id="SM00241">
    <property type="entry name" value="ZP"/>
    <property type="match status" value="1"/>
</dbReference>
<keyword evidence="9" id="KW-0812">Transmembrane</keyword>
<keyword evidence="14" id="KW-0325">Glycoprotein</keyword>
<dbReference type="Proteomes" id="UP000694568">
    <property type="component" value="Unplaced"/>
</dbReference>
<dbReference type="AlphaFoldDB" id="A0A8C9Y464"/>
<evidence type="ECO:0000259" key="17">
    <source>
        <dbReference type="PROSITE" id="PS51034"/>
    </source>
</evidence>
<evidence type="ECO:0000256" key="1">
    <source>
        <dbReference type="ARBA" id="ARBA00004251"/>
    </source>
</evidence>
<dbReference type="PROSITE" id="PS51034">
    <property type="entry name" value="ZP_2"/>
    <property type="match status" value="1"/>
</dbReference>
<evidence type="ECO:0000256" key="16">
    <source>
        <dbReference type="SAM" id="SignalP"/>
    </source>
</evidence>
<evidence type="ECO:0000256" key="10">
    <source>
        <dbReference type="ARBA" id="ARBA00022729"/>
    </source>
</evidence>
<dbReference type="InterPro" id="IPR001507">
    <property type="entry name" value="ZP_dom"/>
</dbReference>
<evidence type="ECO:0000256" key="14">
    <source>
        <dbReference type="ARBA" id="ARBA00023180"/>
    </source>
</evidence>
<proteinExistence type="inferred from homology"/>
<protein>
    <recommendedName>
        <fullName evidence="4">Zona pellucida sperm-binding protein 3</fullName>
    </recommendedName>
    <alternativeName>
        <fullName evidence="15">Zona pellucida glycoprotein 3</fullName>
    </alternativeName>
</protein>
<comment type="subcellular location">
    <subcellularLocation>
        <location evidence="1">Cell membrane</location>
        <topology evidence="1">Single-pass type I membrane protein</topology>
    </subcellularLocation>
    <subcellularLocation>
        <location evidence="2">Secreted</location>
        <location evidence="2">Extracellular space</location>
        <location evidence="2">Extracellular matrix</location>
    </subcellularLocation>
</comment>
<dbReference type="GO" id="GO:0035803">
    <property type="term" value="P:egg coat formation"/>
    <property type="evidence" value="ECO:0007669"/>
    <property type="project" value="TreeGrafter"/>
</dbReference>
<evidence type="ECO:0000256" key="7">
    <source>
        <dbReference type="ARBA" id="ARBA00022530"/>
    </source>
</evidence>
<evidence type="ECO:0000256" key="12">
    <source>
        <dbReference type="ARBA" id="ARBA00023136"/>
    </source>
</evidence>
<keyword evidence="13" id="KW-1015">Disulfide bond</keyword>
<dbReference type="PANTHER" id="PTHR11576:SF26">
    <property type="entry name" value="ZONA PELLUCIDA GLYCOPROTEIN 3D TANDEM DUPLICATE 2"/>
    <property type="match status" value="1"/>
</dbReference>
<dbReference type="Pfam" id="PF00100">
    <property type="entry name" value="Zona_pellucida"/>
    <property type="match status" value="1"/>
</dbReference>
<dbReference type="Pfam" id="PF23344">
    <property type="entry name" value="ZP-N"/>
    <property type="match status" value="1"/>
</dbReference>
<dbReference type="GeneTree" id="ENSGT01030000234567"/>
<keyword evidence="5" id="KW-1003">Cell membrane</keyword>
<evidence type="ECO:0000313" key="19">
    <source>
        <dbReference type="Proteomes" id="UP000694568"/>
    </source>
</evidence>
<feature type="chain" id="PRO_5034887200" description="Zona pellucida sperm-binding protein 3" evidence="16">
    <location>
        <begin position="24"/>
        <end position="508"/>
    </location>
</feature>
<keyword evidence="8" id="KW-0165">Cleavage on pair of basic residues</keyword>
<dbReference type="PANTHER" id="PTHR11576">
    <property type="entry name" value="ZONA PELLUCIDA SPERM-BINDING PROTEIN 3"/>
    <property type="match status" value="1"/>
</dbReference>
<gene>
    <name evidence="18" type="primary">zp3d.2</name>
</gene>
<feature type="signal peptide" evidence="16">
    <location>
        <begin position="1"/>
        <end position="23"/>
    </location>
</feature>
<name>A0A8C9Y464_SANLU</name>
<comment type="similarity">
    <text evidence="3">Belongs to the ZP domain family. ZPC subfamily.</text>
</comment>
<dbReference type="Gene3D" id="2.60.40.4100">
    <property type="entry name" value="Zona pellucida, ZP-C domain"/>
    <property type="match status" value="1"/>
</dbReference>
<dbReference type="GO" id="GO:0031012">
    <property type="term" value="C:extracellular matrix"/>
    <property type="evidence" value="ECO:0007669"/>
    <property type="project" value="TreeGrafter"/>
</dbReference>
<organism evidence="18 19">
    <name type="scientific">Sander lucioperca</name>
    <name type="common">Pike-perch</name>
    <name type="synonym">Perca lucioperca</name>
    <dbReference type="NCBI Taxonomy" id="283035"/>
    <lineage>
        <taxon>Eukaryota</taxon>
        <taxon>Metazoa</taxon>
        <taxon>Chordata</taxon>
        <taxon>Craniata</taxon>
        <taxon>Vertebrata</taxon>
        <taxon>Euteleostomi</taxon>
        <taxon>Actinopterygii</taxon>
        <taxon>Neopterygii</taxon>
        <taxon>Teleostei</taxon>
        <taxon>Neoteleostei</taxon>
        <taxon>Acanthomorphata</taxon>
        <taxon>Eupercaria</taxon>
        <taxon>Perciformes</taxon>
        <taxon>Percoidei</taxon>
        <taxon>Percidae</taxon>
        <taxon>Luciopercinae</taxon>
        <taxon>Sander</taxon>
    </lineage>
</organism>
<evidence type="ECO:0000256" key="8">
    <source>
        <dbReference type="ARBA" id="ARBA00022685"/>
    </source>
</evidence>
<dbReference type="FunFam" id="2.60.40.3210:FF:000001">
    <property type="entry name" value="Zona pellucida sperm-binding protein 3"/>
    <property type="match status" value="1"/>
</dbReference>
<reference evidence="18" key="1">
    <citation type="submission" date="2025-08" db="UniProtKB">
        <authorList>
            <consortium name="Ensembl"/>
        </authorList>
    </citation>
    <scope>IDENTIFICATION</scope>
</reference>
<keyword evidence="7" id="KW-0272">Extracellular matrix</keyword>
<keyword evidence="6" id="KW-0964">Secreted</keyword>
<keyword evidence="12" id="KW-0472">Membrane</keyword>
<dbReference type="Gene3D" id="2.60.40.3210">
    <property type="entry name" value="Zona pellucida, ZP-N domain"/>
    <property type="match status" value="1"/>
</dbReference>
<evidence type="ECO:0000256" key="3">
    <source>
        <dbReference type="ARBA" id="ARBA00006735"/>
    </source>
</evidence>
<dbReference type="InterPro" id="IPR042235">
    <property type="entry name" value="ZP-C_dom"/>
</dbReference>
<reference evidence="18" key="2">
    <citation type="submission" date="2025-09" db="UniProtKB">
        <authorList>
            <consortium name="Ensembl"/>
        </authorList>
    </citation>
    <scope>IDENTIFICATION</scope>
</reference>
<keyword evidence="11" id="KW-1133">Transmembrane helix</keyword>
<keyword evidence="10 16" id="KW-0732">Signal</keyword>
<keyword evidence="19" id="KW-1185">Reference proteome</keyword>
<evidence type="ECO:0000256" key="9">
    <source>
        <dbReference type="ARBA" id="ARBA00022692"/>
    </source>
</evidence>
<dbReference type="FunFam" id="2.60.40.4100:FF:000002">
    <property type="entry name" value="Zona pellucida sperm-binding protein 3"/>
    <property type="match status" value="1"/>
</dbReference>
<evidence type="ECO:0000256" key="15">
    <source>
        <dbReference type="ARBA" id="ARBA00030824"/>
    </source>
</evidence>
<evidence type="ECO:0000256" key="2">
    <source>
        <dbReference type="ARBA" id="ARBA00004498"/>
    </source>
</evidence>
<sequence length="508" mass="57618">MKHLIKMYLSLLFMLPLLSFTDGGTLQMFEALNPTTQVMRKGSRRKTPTLPPPYLHLPVFVDSGPPLVHKEHFSPSKGTGLEHLPEPVREIMFPVWPSTSPPSVSVRTLCKFNKMLVQVQRSIMGAGEPVSQLKLGTCQASKVTRDYLYFEYDIGMCGTRRTIINNQLVYSNTLQYDPSRVQGQIRRALPFTLRVRCCYNRYQYAYKIGYAPKMQMRKIVTPMKNRAKFTLTPRNAQWERLSPSDQYVLGKPVYFEANALSMSQDERLYVHLCYVTPEKSPTSTPQFAVVKNFGCMVESKYSRTRFIPYKNNAVRFSVDAFLFTGMMAQQLYMHCSMSVGSYVPTPIAKSCNYDTKTRRWVELYGPDSVCTCCDSNCSSSASEVTKIISSRPWTIQPKVKSTTAQKRTTVPTTTTTTTAAAAPQPETTKEVTEWRASSQPEVIAVTLMGKVENTGKELEWLSGGKGVTWIEMDDEEKQVKGSAVVMEVKEEVVTQPRTIFEDIFEFDK</sequence>
<evidence type="ECO:0000256" key="4">
    <source>
        <dbReference type="ARBA" id="ARBA00017980"/>
    </source>
</evidence>
<dbReference type="InterPro" id="IPR055356">
    <property type="entry name" value="ZP-N"/>
</dbReference>
<dbReference type="Ensembl" id="ENSSLUT00000020899.1">
    <property type="protein sequence ID" value="ENSSLUP00000020250.1"/>
    <property type="gene ID" value="ENSSLUG00000009364.1"/>
</dbReference>
<dbReference type="GO" id="GO:0005886">
    <property type="term" value="C:plasma membrane"/>
    <property type="evidence" value="ECO:0007669"/>
    <property type="project" value="UniProtKB-SubCell"/>
</dbReference>
<dbReference type="GO" id="GO:0007339">
    <property type="term" value="P:binding of sperm to zona pellucida"/>
    <property type="evidence" value="ECO:0007669"/>
    <property type="project" value="TreeGrafter"/>
</dbReference>
<evidence type="ECO:0000256" key="5">
    <source>
        <dbReference type="ARBA" id="ARBA00022475"/>
    </source>
</evidence>
<dbReference type="InterPro" id="IPR055355">
    <property type="entry name" value="ZP-C"/>
</dbReference>
<evidence type="ECO:0000313" key="18">
    <source>
        <dbReference type="Ensembl" id="ENSSLUP00000020250.1"/>
    </source>
</evidence>